<sequence length="144" mass="16634">MMRMLKKEGDDLSLLFPKLGHPVGNGNKKKGKIFTMDLELSSEVHRYVLFNTGDEQVEDFIKNKVLVDLYDLEEENCPNIGDTFWRELCEDIGPSDRLSDVDMRWSREDIPVDVVDMPSDAQFSEDTTMGTSEEEDDFDDTDWD</sequence>
<keyword evidence="3" id="KW-1185">Reference proteome</keyword>
<proteinExistence type="predicted"/>
<dbReference type="EnsemblPlants" id="PGSC0003DMT400094118">
    <property type="protein sequence ID" value="PGSC0003DMT400094118"/>
    <property type="gene ID" value="PGSC0003DMG400043689"/>
</dbReference>
<evidence type="ECO:0000256" key="1">
    <source>
        <dbReference type="SAM" id="MobiDB-lite"/>
    </source>
</evidence>
<evidence type="ECO:0000313" key="3">
    <source>
        <dbReference type="Proteomes" id="UP000011115"/>
    </source>
</evidence>
<dbReference type="HOGENOM" id="CLU_1799880_0_0_1"/>
<protein>
    <submittedName>
        <fullName evidence="2">Uncharacterized protein</fullName>
    </submittedName>
</protein>
<dbReference type="Proteomes" id="UP000011115">
    <property type="component" value="Unassembled WGS sequence"/>
</dbReference>
<evidence type="ECO:0000313" key="2">
    <source>
        <dbReference type="EnsemblPlants" id="PGSC0003DMT400094118"/>
    </source>
</evidence>
<dbReference type="Gramene" id="PGSC0003DMT400094118">
    <property type="protein sequence ID" value="PGSC0003DMT400094118"/>
    <property type="gene ID" value="PGSC0003DMG400043689"/>
</dbReference>
<reference evidence="3" key="1">
    <citation type="journal article" date="2011" name="Nature">
        <title>Genome sequence and analysis of the tuber crop potato.</title>
        <authorList>
            <consortium name="The Potato Genome Sequencing Consortium"/>
        </authorList>
    </citation>
    <scope>NUCLEOTIDE SEQUENCE [LARGE SCALE GENOMIC DNA]</scope>
    <source>
        <strain evidence="3">cv. DM1-3 516 R44</strain>
    </source>
</reference>
<dbReference type="PaxDb" id="4113-PGSC0003DMT400094118"/>
<dbReference type="OMA" id="LCEDIGP"/>
<feature type="region of interest" description="Disordered" evidence="1">
    <location>
        <begin position="115"/>
        <end position="144"/>
    </location>
</feature>
<reference evidence="2" key="2">
    <citation type="submission" date="2015-06" db="UniProtKB">
        <authorList>
            <consortium name="EnsemblPlants"/>
        </authorList>
    </citation>
    <scope>IDENTIFICATION</scope>
    <source>
        <strain evidence="2">DM1-3 516 R44</strain>
    </source>
</reference>
<organism evidence="2 3">
    <name type="scientific">Solanum tuberosum</name>
    <name type="common">Potato</name>
    <dbReference type="NCBI Taxonomy" id="4113"/>
    <lineage>
        <taxon>Eukaryota</taxon>
        <taxon>Viridiplantae</taxon>
        <taxon>Streptophyta</taxon>
        <taxon>Embryophyta</taxon>
        <taxon>Tracheophyta</taxon>
        <taxon>Spermatophyta</taxon>
        <taxon>Magnoliopsida</taxon>
        <taxon>eudicotyledons</taxon>
        <taxon>Gunneridae</taxon>
        <taxon>Pentapetalae</taxon>
        <taxon>asterids</taxon>
        <taxon>lamiids</taxon>
        <taxon>Solanales</taxon>
        <taxon>Solanaceae</taxon>
        <taxon>Solanoideae</taxon>
        <taxon>Solaneae</taxon>
        <taxon>Solanum</taxon>
    </lineage>
</organism>
<feature type="compositionally biased region" description="Polar residues" evidence="1">
    <location>
        <begin position="121"/>
        <end position="131"/>
    </location>
</feature>
<dbReference type="AlphaFoldDB" id="M1DTG1"/>
<feature type="compositionally biased region" description="Acidic residues" evidence="1">
    <location>
        <begin position="132"/>
        <end position="144"/>
    </location>
</feature>
<dbReference type="InParanoid" id="M1DTG1"/>
<name>M1DTG1_SOLTU</name>
<accession>M1DTG1</accession>